<gene>
    <name evidence="2" type="primary">spoVD_21</name>
    <name evidence="2" type="ORF">SDC9_172701</name>
</gene>
<accession>A0A645GMY0</accession>
<dbReference type="EMBL" id="VSSQ01074418">
    <property type="protein sequence ID" value="MPN25294.1"/>
    <property type="molecule type" value="Genomic_DNA"/>
</dbReference>
<evidence type="ECO:0000259" key="1">
    <source>
        <dbReference type="PROSITE" id="PS51178"/>
    </source>
</evidence>
<dbReference type="InterPro" id="IPR005543">
    <property type="entry name" value="PASTA_dom"/>
</dbReference>
<dbReference type="Pfam" id="PF03793">
    <property type="entry name" value="PASTA"/>
    <property type="match status" value="1"/>
</dbReference>
<dbReference type="Gene3D" id="3.30.10.20">
    <property type="match status" value="1"/>
</dbReference>
<organism evidence="2">
    <name type="scientific">bioreactor metagenome</name>
    <dbReference type="NCBI Taxonomy" id="1076179"/>
    <lineage>
        <taxon>unclassified sequences</taxon>
        <taxon>metagenomes</taxon>
        <taxon>ecological metagenomes</taxon>
    </lineage>
</organism>
<sequence>MLILVDEPKVASAFGSTVVGPIIKTVMKNCLQYLGIQPQYTEEEKATIKENIEVPKVTGLSIEEAKKQLKAAGLSYSIDGIGTVTNQLPKAGEKVTSDTTVLLYTNKADPAATTVEGD</sequence>
<dbReference type="PROSITE" id="PS51178">
    <property type="entry name" value="PASTA"/>
    <property type="match status" value="1"/>
</dbReference>
<dbReference type="Gene3D" id="3.30.450.330">
    <property type="match status" value="1"/>
</dbReference>
<dbReference type="SMART" id="SM00740">
    <property type="entry name" value="PASTA"/>
    <property type="match status" value="1"/>
</dbReference>
<feature type="domain" description="PASTA" evidence="1">
    <location>
        <begin position="48"/>
        <end position="107"/>
    </location>
</feature>
<evidence type="ECO:0000313" key="2">
    <source>
        <dbReference type="EMBL" id="MPN25294.1"/>
    </source>
</evidence>
<dbReference type="CDD" id="cd06576">
    <property type="entry name" value="PASTA_Pbp2x-like_1"/>
    <property type="match status" value="1"/>
</dbReference>
<reference evidence="2" key="1">
    <citation type="submission" date="2019-08" db="EMBL/GenBank/DDBJ databases">
        <authorList>
            <person name="Kucharzyk K."/>
            <person name="Murdoch R.W."/>
            <person name="Higgins S."/>
            <person name="Loffler F."/>
        </authorList>
    </citation>
    <scope>NUCLEOTIDE SEQUENCE</scope>
</reference>
<name>A0A645GMY0_9ZZZZ</name>
<protein>
    <submittedName>
        <fullName evidence="2">Stage V sporulation protein D</fullName>
    </submittedName>
</protein>
<dbReference type="SUPFAM" id="SSF54184">
    <property type="entry name" value="Penicillin-binding protein 2x (pbp-2x), c-terminal domain"/>
    <property type="match status" value="1"/>
</dbReference>
<comment type="caution">
    <text evidence="2">The sequence shown here is derived from an EMBL/GenBank/DDBJ whole genome shotgun (WGS) entry which is preliminary data.</text>
</comment>
<proteinExistence type="predicted"/>
<dbReference type="AlphaFoldDB" id="A0A645GMY0"/>